<feature type="binding site" evidence="9">
    <location>
        <position position="52"/>
    </location>
    <ligand>
        <name>ATP</name>
        <dbReference type="ChEBI" id="CHEBI:30616"/>
    </ligand>
</feature>
<keyword evidence="3 10" id="KW-0723">Serine/threonine-protein kinase</keyword>
<keyword evidence="5 9" id="KW-0547">Nucleotide-binding</keyword>
<protein>
    <recommendedName>
        <fullName evidence="2 11">Mitogen-activated protein kinase</fullName>
        <ecNumber evidence="2 11">2.7.11.24</ecNumber>
    </recommendedName>
</protein>
<comment type="cofactor">
    <cofactor evidence="1 11">
        <name>Mg(2+)</name>
        <dbReference type="ChEBI" id="CHEBI:18420"/>
    </cofactor>
</comment>
<evidence type="ECO:0000256" key="7">
    <source>
        <dbReference type="ARBA" id="ARBA00022840"/>
    </source>
</evidence>
<dbReference type="SUPFAM" id="SSF56112">
    <property type="entry name" value="Protein kinase-like (PK-like)"/>
    <property type="match status" value="1"/>
</dbReference>
<dbReference type="FunFam" id="1.10.510.10:FF:000049">
    <property type="entry name" value="Mitogen-activated protein kinase"/>
    <property type="match status" value="1"/>
</dbReference>
<dbReference type="GO" id="GO:0005524">
    <property type="term" value="F:ATP binding"/>
    <property type="evidence" value="ECO:0007669"/>
    <property type="project" value="UniProtKB-UniRule"/>
</dbReference>
<comment type="catalytic activity">
    <reaction evidence="11">
        <text>L-threonyl-[protein] + ATP = O-phospho-L-threonyl-[protein] + ADP + H(+)</text>
        <dbReference type="Rhea" id="RHEA:46608"/>
        <dbReference type="Rhea" id="RHEA-COMP:11060"/>
        <dbReference type="Rhea" id="RHEA-COMP:11605"/>
        <dbReference type="ChEBI" id="CHEBI:15378"/>
        <dbReference type="ChEBI" id="CHEBI:30013"/>
        <dbReference type="ChEBI" id="CHEBI:30616"/>
        <dbReference type="ChEBI" id="CHEBI:61977"/>
        <dbReference type="ChEBI" id="CHEBI:456216"/>
        <dbReference type="EC" id="2.7.11.24"/>
    </reaction>
</comment>
<evidence type="ECO:0000259" key="12">
    <source>
        <dbReference type="PROSITE" id="PS50011"/>
    </source>
</evidence>
<dbReference type="InterPro" id="IPR008271">
    <property type="entry name" value="Ser/Thr_kinase_AS"/>
</dbReference>
<name>A0A8J8WGX9_9EURO</name>
<comment type="activity regulation">
    <text evidence="11">Activated by threonine and tyrosine phosphorylation.</text>
</comment>
<dbReference type="Gene3D" id="1.10.510.10">
    <property type="entry name" value="Transferase(Phosphotransferase) domain 1"/>
    <property type="match status" value="1"/>
</dbReference>
<evidence type="ECO:0000256" key="9">
    <source>
        <dbReference type="PROSITE-ProRule" id="PRU10141"/>
    </source>
</evidence>
<dbReference type="PANTHER" id="PTHR24055">
    <property type="entry name" value="MITOGEN-ACTIVATED PROTEIN KINASE"/>
    <property type="match status" value="1"/>
</dbReference>
<dbReference type="PROSITE" id="PS50011">
    <property type="entry name" value="PROTEIN_KINASE_DOM"/>
    <property type="match status" value="1"/>
</dbReference>
<dbReference type="PROSITE" id="PS00108">
    <property type="entry name" value="PROTEIN_KINASE_ST"/>
    <property type="match status" value="1"/>
</dbReference>
<dbReference type="PROSITE" id="PS00107">
    <property type="entry name" value="PROTEIN_KINASE_ATP"/>
    <property type="match status" value="1"/>
</dbReference>
<feature type="domain" description="Protein kinase" evidence="12">
    <location>
        <begin position="22"/>
        <end position="301"/>
    </location>
</feature>
<keyword evidence="6 11" id="KW-0418">Kinase</keyword>
<dbReference type="Pfam" id="PF00069">
    <property type="entry name" value="Pkinase"/>
    <property type="match status" value="1"/>
</dbReference>
<evidence type="ECO:0000256" key="10">
    <source>
        <dbReference type="RuleBase" id="RU000304"/>
    </source>
</evidence>
<keyword evidence="4 11" id="KW-0808">Transferase</keyword>
<evidence type="ECO:0000256" key="2">
    <source>
        <dbReference type="ARBA" id="ARBA00012411"/>
    </source>
</evidence>
<proteinExistence type="inferred from homology"/>
<evidence type="ECO:0000256" key="8">
    <source>
        <dbReference type="ARBA" id="ARBA00061056"/>
    </source>
</evidence>
<dbReference type="InterPro" id="IPR000719">
    <property type="entry name" value="Prot_kinase_dom"/>
</dbReference>
<gene>
    <name evidence="13" type="ORF">PECM_002277</name>
</gene>
<evidence type="ECO:0000256" key="6">
    <source>
        <dbReference type="ARBA" id="ARBA00022777"/>
    </source>
</evidence>
<evidence type="ECO:0000313" key="14">
    <source>
        <dbReference type="Proteomes" id="UP000631181"/>
    </source>
</evidence>
<dbReference type="InterPro" id="IPR003527">
    <property type="entry name" value="MAP_kinase_CS"/>
</dbReference>
<keyword evidence="14" id="KW-1185">Reference proteome</keyword>
<accession>A0A8J8WGX9</accession>
<keyword evidence="7 9" id="KW-0067">ATP-binding</keyword>
<dbReference type="AlphaFoldDB" id="A0A8J8WGX9"/>
<dbReference type="InterPro" id="IPR050117">
    <property type="entry name" value="MAPK"/>
</dbReference>
<dbReference type="Proteomes" id="UP000631181">
    <property type="component" value="Unassembled WGS sequence"/>
</dbReference>
<dbReference type="GO" id="GO:0004707">
    <property type="term" value="F:MAP kinase activity"/>
    <property type="evidence" value="ECO:0007669"/>
    <property type="project" value="UniProtKB-EC"/>
</dbReference>
<evidence type="ECO:0000256" key="11">
    <source>
        <dbReference type="RuleBase" id="RU361165"/>
    </source>
</evidence>
<keyword evidence="11" id="KW-0460">Magnesium</keyword>
<dbReference type="EMBL" id="WIWV01000156">
    <property type="protein sequence ID" value="KAF7712728.1"/>
    <property type="molecule type" value="Genomic_DNA"/>
</dbReference>
<comment type="caution">
    <text evidence="13">The sequence shown here is derived from an EMBL/GenBank/DDBJ whole genome shotgun (WGS) entry which is preliminary data.</text>
</comment>
<evidence type="ECO:0000256" key="5">
    <source>
        <dbReference type="ARBA" id="ARBA00022741"/>
    </source>
</evidence>
<dbReference type="SMART" id="SM00220">
    <property type="entry name" value="S_TKc"/>
    <property type="match status" value="1"/>
</dbReference>
<evidence type="ECO:0000313" key="13">
    <source>
        <dbReference type="EMBL" id="KAF7712728.1"/>
    </source>
</evidence>
<dbReference type="InterPro" id="IPR017441">
    <property type="entry name" value="Protein_kinase_ATP_BS"/>
</dbReference>
<reference evidence="13" key="1">
    <citation type="journal article" date="2020" name="Front. Microbiol.">
        <title>Gene regulatory networks of Penicillium echinulatum 2HH and Penicillium oxalicum 114-2 inferred by a computational biology approach.</title>
        <authorList>
            <person name="Lenz A.R."/>
            <person name="Galan-Vasquez E."/>
            <person name="Balbinot E."/>
            <person name="De Abreu F.P."/>
            <person name="De Oliveira N.S."/>
            <person name="Da Rosa L.O."/>
            <person name="De Avila E Silva S."/>
            <person name="Camassola M."/>
            <person name="Dillon A.J.P."/>
            <person name="Perez-Rueda E."/>
        </authorList>
    </citation>
    <scope>NUCLEOTIDE SEQUENCE</scope>
    <source>
        <strain evidence="13">S1M29</strain>
    </source>
</reference>
<dbReference type="PROSITE" id="PS01351">
    <property type="entry name" value="MAPK"/>
    <property type="match status" value="1"/>
</dbReference>
<organism evidence="13 14">
    <name type="scientific">Penicillium ucsense</name>
    <dbReference type="NCBI Taxonomy" id="2839758"/>
    <lineage>
        <taxon>Eukaryota</taxon>
        <taxon>Fungi</taxon>
        <taxon>Dikarya</taxon>
        <taxon>Ascomycota</taxon>
        <taxon>Pezizomycotina</taxon>
        <taxon>Eurotiomycetes</taxon>
        <taxon>Eurotiomycetidae</taxon>
        <taxon>Eurotiales</taxon>
        <taxon>Aspergillaceae</taxon>
        <taxon>Penicillium</taxon>
    </lineage>
</organism>
<evidence type="ECO:0000256" key="1">
    <source>
        <dbReference type="ARBA" id="ARBA00001946"/>
    </source>
</evidence>
<dbReference type="InterPro" id="IPR011009">
    <property type="entry name" value="Kinase-like_dom_sf"/>
</dbReference>
<dbReference type="OrthoDB" id="28397at2759"/>
<dbReference type="EC" id="2.7.11.24" evidence="2 11"/>
<dbReference type="Gene3D" id="3.30.200.20">
    <property type="entry name" value="Phosphorylase Kinase, domain 1"/>
    <property type="match status" value="1"/>
</dbReference>
<sequence>MAEFEIRTHHVGACTFDLTGRYSEPRILGIGTHGIVCACTDLLAKEGVAVKKIPRPFQSAIEAKRTIREVKLLRSLSHDNIISLRDIFVSPLDDIYLVTELFSTDLAHIIRAKPMENQFVQYFFYQIMRALKYIHSAGVVHRDLKPSNILIDNNCDLKICDFGLARTVDHKMTGYVTTRFYRAPETMLTWQKYDVEIDMWSAGCILAEMIEGSPLFPGRNHTDQFLIIADLLGSIPPEVIKAICSKSTSDYINGLPEREKIPFQKKIKQAFPDALDMLEQLLVWDPEKRIKADAALLHPYLSAYHDPADEPIARDPFDWASLDVDHSLETWKTLVYYEILDHFGGAIAT</sequence>
<evidence type="ECO:0000256" key="4">
    <source>
        <dbReference type="ARBA" id="ARBA00022679"/>
    </source>
</evidence>
<comment type="similarity">
    <text evidence="8 11">Belongs to the protein kinase superfamily. Ser/Thr protein kinase family. MAP kinase subfamily.</text>
</comment>
<evidence type="ECO:0000256" key="3">
    <source>
        <dbReference type="ARBA" id="ARBA00022527"/>
    </source>
</evidence>